<feature type="compositionally biased region" description="Acidic residues" evidence="1">
    <location>
        <begin position="98"/>
        <end position="110"/>
    </location>
</feature>
<dbReference type="AlphaFoldDB" id="A0A830HMH9"/>
<keyword evidence="3" id="KW-1185">Reference proteome</keyword>
<evidence type="ECO:0000256" key="1">
    <source>
        <dbReference type="SAM" id="MobiDB-lite"/>
    </source>
</evidence>
<dbReference type="EMBL" id="BNJQ01000021">
    <property type="protein sequence ID" value="GHP08626.1"/>
    <property type="molecule type" value="Genomic_DNA"/>
</dbReference>
<protein>
    <submittedName>
        <fullName evidence="2">Uncharacterized protein</fullName>
    </submittedName>
</protein>
<feature type="region of interest" description="Disordered" evidence="1">
    <location>
        <begin position="87"/>
        <end position="110"/>
    </location>
</feature>
<accession>A0A830HMH9</accession>
<organism evidence="2 3">
    <name type="scientific">Pycnococcus provasolii</name>
    <dbReference type="NCBI Taxonomy" id="41880"/>
    <lineage>
        <taxon>Eukaryota</taxon>
        <taxon>Viridiplantae</taxon>
        <taxon>Chlorophyta</taxon>
        <taxon>Pseudoscourfieldiophyceae</taxon>
        <taxon>Pseudoscourfieldiales</taxon>
        <taxon>Pycnococcaceae</taxon>
        <taxon>Pycnococcus</taxon>
    </lineage>
</organism>
<sequence length="110" mass="12235">MWRWVQRCIRSRLLPMSGIRSKGSTGDESEALAGVSPEVWRKVLGFVPEYARAATARPSYTNLGDEAATDDAQFRAILSELGPEATHGMQFQGLQEDSFADGDEDDDDYY</sequence>
<comment type="caution">
    <text evidence="2">The sequence shown here is derived from an EMBL/GenBank/DDBJ whole genome shotgun (WGS) entry which is preliminary data.</text>
</comment>
<gene>
    <name evidence="2" type="ORF">PPROV_000736300</name>
</gene>
<name>A0A830HMH9_9CHLO</name>
<evidence type="ECO:0000313" key="3">
    <source>
        <dbReference type="Proteomes" id="UP000660262"/>
    </source>
</evidence>
<proteinExistence type="predicted"/>
<reference evidence="2" key="1">
    <citation type="submission" date="2020-10" db="EMBL/GenBank/DDBJ databases">
        <title>Unveiling of a novel bifunctional photoreceptor, Dualchrome1, isolated from a cosmopolitan green alga.</title>
        <authorList>
            <person name="Suzuki S."/>
            <person name="Kawachi M."/>
        </authorList>
    </citation>
    <scope>NUCLEOTIDE SEQUENCE</scope>
    <source>
        <strain evidence="2">NIES 2893</strain>
    </source>
</reference>
<evidence type="ECO:0000313" key="2">
    <source>
        <dbReference type="EMBL" id="GHP08626.1"/>
    </source>
</evidence>
<dbReference type="Proteomes" id="UP000660262">
    <property type="component" value="Unassembled WGS sequence"/>
</dbReference>